<dbReference type="PANTHER" id="PTHR43711">
    <property type="entry name" value="TWO-COMPONENT HISTIDINE KINASE"/>
    <property type="match status" value="1"/>
</dbReference>
<dbReference type="Pfam" id="PF02518">
    <property type="entry name" value="HATPase_c"/>
    <property type="match status" value="1"/>
</dbReference>
<accession>A0ABM6IF06</accession>
<protein>
    <recommendedName>
        <fullName evidence="2">histidine kinase</fullName>
        <ecNumber evidence="2">2.7.13.3</ecNumber>
    </recommendedName>
</protein>
<organism evidence="7 8">
    <name type="scientific">Thioclava nitratireducens</name>
    <dbReference type="NCBI Taxonomy" id="1915078"/>
    <lineage>
        <taxon>Bacteria</taxon>
        <taxon>Pseudomonadati</taxon>
        <taxon>Pseudomonadota</taxon>
        <taxon>Alphaproteobacteria</taxon>
        <taxon>Rhodobacterales</taxon>
        <taxon>Paracoccaceae</taxon>
        <taxon>Thioclava</taxon>
    </lineage>
</organism>
<dbReference type="EC" id="2.7.13.3" evidence="2"/>
<evidence type="ECO:0000256" key="3">
    <source>
        <dbReference type="ARBA" id="ARBA00022679"/>
    </source>
</evidence>
<dbReference type="InterPro" id="IPR005467">
    <property type="entry name" value="His_kinase_dom"/>
</dbReference>
<dbReference type="EMBL" id="CP019437">
    <property type="protein sequence ID" value="AQS47249.1"/>
    <property type="molecule type" value="Genomic_DNA"/>
</dbReference>
<evidence type="ECO:0000313" key="7">
    <source>
        <dbReference type="EMBL" id="AQS47249.1"/>
    </source>
</evidence>
<evidence type="ECO:0000313" key="8">
    <source>
        <dbReference type="Proteomes" id="UP000185622"/>
    </source>
</evidence>
<keyword evidence="5" id="KW-0902">Two-component regulatory system</keyword>
<dbReference type="PRINTS" id="PR00344">
    <property type="entry name" value="BCTRLSENSOR"/>
</dbReference>
<dbReference type="InterPro" id="IPR004358">
    <property type="entry name" value="Sig_transdc_His_kin-like_C"/>
</dbReference>
<proteinExistence type="predicted"/>
<keyword evidence="4" id="KW-0418">Kinase</keyword>
<dbReference type="PROSITE" id="PS50109">
    <property type="entry name" value="HIS_KIN"/>
    <property type="match status" value="1"/>
</dbReference>
<dbReference type="Proteomes" id="UP000185622">
    <property type="component" value="Chromosome"/>
</dbReference>
<comment type="catalytic activity">
    <reaction evidence="1">
        <text>ATP + protein L-histidine = ADP + protein N-phospho-L-histidine.</text>
        <dbReference type="EC" id="2.7.13.3"/>
    </reaction>
</comment>
<evidence type="ECO:0000256" key="1">
    <source>
        <dbReference type="ARBA" id="ARBA00000085"/>
    </source>
</evidence>
<dbReference type="InterPro" id="IPR036890">
    <property type="entry name" value="HATPase_C_sf"/>
</dbReference>
<evidence type="ECO:0000259" key="6">
    <source>
        <dbReference type="PROSITE" id="PS50109"/>
    </source>
</evidence>
<dbReference type="InterPro" id="IPR003594">
    <property type="entry name" value="HATPase_dom"/>
</dbReference>
<evidence type="ECO:0000256" key="4">
    <source>
        <dbReference type="ARBA" id="ARBA00022777"/>
    </source>
</evidence>
<keyword evidence="8" id="KW-1185">Reference proteome</keyword>
<dbReference type="SUPFAM" id="SSF55874">
    <property type="entry name" value="ATPase domain of HSP90 chaperone/DNA topoisomerase II/histidine kinase"/>
    <property type="match status" value="1"/>
</dbReference>
<reference evidence="7 8" key="1">
    <citation type="submission" date="2017-01" db="EMBL/GenBank/DDBJ databases">
        <title>The complete genome sequence of a sulfur-oxidizing marine bacterium Thioclava sp. 25B10_4T.</title>
        <authorList>
            <person name="Liu Y."/>
            <person name="Lai Q."/>
            <person name="Shao Z."/>
        </authorList>
    </citation>
    <scope>NUCLEOTIDE SEQUENCE [LARGE SCALE GENOMIC DNA]</scope>
    <source>
        <strain evidence="7 8">25B10_4</strain>
    </source>
</reference>
<evidence type="ECO:0000256" key="5">
    <source>
        <dbReference type="ARBA" id="ARBA00023012"/>
    </source>
</evidence>
<feature type="domain" description="Histidine kinase" evidence="6">
    <location>
        <begin position="47"/>
        <end position="159"/>
    </location>
</feature>
<dbReference type="InterPro" id="IPR050736">
    <property type="entry name" value="Sensor_HK_Regulatory"/>
</dbReference>
<sequence>MSGGKAAGGNSCRFAFLANRSFGRNGFDNQRRTTVPLESDIDLPNPIVADPQRLGQLLSNLLGNAVTHGDRSQPIQVRGFERSGELFLSVNNRGAPIPDAVRASLSEPFSRPGKQSSLQGLGLGLYIAAEIGRAYDGELTVESTASDGTTFTLRMPAQTH</sequence>
<dbReference type="RefSeq" id="WP_075777129.1">
    <property type="nucleotide sequence ID" value="NZ_CP019437.1"/>
</dbReference>
<dbReference type="PANTHER" id="PTHR43711:SF1">
    <property type="entry name" value="HISTIDINE KINASE 1"/>
    <property type="match status" value="1"/>
</dbReference>
<keyword evidence="3" id="KW-0808">Transferase</keyword>
<dbReference type="SMART" id="SM00387">
    <property type="entry name" value="HATPase_c"/>
    <property type="match status" value="1"/>
</dbReference>
<dbReference type="Gene3D" id="3.30.565.10">
    <property type="entry name" value="Histidine kinase-like ATPase, C-terminal domain"/>
    <property type="match status" value="1"/>
</dbReference>
<evidence type="ECO:0000256" key="2">
    <source>
        <dbReference type="ARBA" id="ARBA00012438"/>
    </source>
</evidence>
<name>A0ABM6IF06_9RHOB</name>
<gene>
    <name evidence="7" type="ORF">BMG03_05120</name>
</gene>